<dbReference type="InterPro" id="IPR003382">
    <property type="entry name" value="Flavoprotein"/>
</dbReference>
<dbReference type="HAMAP" id="MF_01984">
    <property type="entry name" value="ubiX_pad"/>
    <property type="match status" value="1"/>
</dbReference>
<keyword evidence="2 5" id="KW-0285">Flavoprotein</keyword>
<dbReference type="EMBL" id="CP002959">
    <property type="protein sequence ID" value="AFM11853.1"/>
    <property type="molecule type" value="Genomic_DNA"/>
</dbReference>
<gene>
    <name evidence="5" type="primary">ubiX</name>
    <name evidence="7" type="ordered locus">Turpa_1205</name>
</gene>
<dbReference type="KEGG" id="tpx:Turpa_1205"/>
<name>I4B3J6_TURPD</name>
<dbReference type="RefSeq" id="WP_014802369.1">
    <property type="nucleotide sequence ID" value="NC_018020.1"/>
</dbReference>
<feature type="binding site" evidence="5">
    <location>
        <position position="178"/>
    </location>
    <ligand>
        <name>dimethylallyl phosphate</name>
        <dbReference type="ChEBI" id="CHEBI:88052"/>
    </ligand>
</feature>
<dbReference type="InterPro" id="IPR036551">
    <property type="entry name" value="Flavin_trans-like"/>
</dbReference>
<keyword evidence="8" id="KW-1185">Reference proteome</keyword>
<feature type="binding site" evidence="5">
    <location>
        <position position="194"/>
    </location>
    <ligand>
        <name>dimethylallyl phosphate</name>
        <dbReference type="ChEBI" id="CHEBI:88052"/>
    </ligand>
</feature>
<dbReference type="STRING" id="869212.Turpa_1205"/>
<organism evidence="7 8">
    <name type="scientific">Turneriella parva (strain ATCC BAA-1111 / DSM 21527 / NCTC 11395 / H)</name>
    <name type="common">Leptospira parva</name>
    <dbReference type="NCBI Taxonomy" id="869212"/>
    <lineage>
        <taxon>Bacteria</taxon>
        <taxon>Pseudomonadati</taxon>
        <taxon>Spirochaetota</taxon>
        <taxon>Spirochaetia</taxon>
        <taxon>Leptospirales</taxon>
        <taxon>Leptospiraceae</taxon>
        <taxon>Turneriella</taxon>
    </lineage>
</organism>
<dbReference type="NCBIfam" id="TIGR00421">
    <property type="entry name" value="ubiX_pad"/>
    <property type="match status" value="1"/>
</dbReference>
<dbReference type="PANTHER" id="PTHR43374">
    <property type="entry name" value="FLAVIN PRENYLTRANSFERASE"/>
    <property type="match status" value="1"/>
</dbReference>
<dbReference type="AlphaFoldDB" id="I4B3J6"/>
<feature type="binding site" evidence="5">
    <location>
        <begin position="21"/>
        <end position="23"/>
    </location>
    <ligand>
        <name>FMN</name>
        <dbReference type="ChEBI" id="CHEBI:58210"/>
    </ligand>
</feature>
<proteinExistence type="inferred from homology"/>
<dbReference type="OrthoDB" id="9781577at2"/>
<evidence type="ECO:0000259" key="6">
    <source>
        <dbReference type="Pfam" id="PF02441"/>
    </source>
</evidence>
<dbReference type="GO" id="GO:0016831">
    <property type="term" value="F:carboxy-lyase activity"/>
    <property type="evidence" value="ECO:0007669"/>
    <property type="project" value="TreeGrafter"/>
</dbReference>
<feature type="binding site" evidence="5">
    <location>
        <position position="148"/>
    </location>
    <ligand>
        <name>FMN</name>
        <dbReference type="ChEBI" id="CHEBI:58210"/>
    </ligand>
</feature>
<dbReference type="HOGENOM" id="CLU_074522_0_1_12"/>
<dbReference type="Gene3D" id="3.40.50.1950">
    <property type="entry name" value="Flavin prenyltransferase-like"/>
    <property type="match status" value="1"/>
</dbReference>
<sequence>MSARQITQSDTQNRFIIGITGASGADYALRLIWRLSAIKGESDVIISPNFYKVLASEGGIDGASGQNLLEIAMARYGKTSDLHEFSNLAYTDIGARAASGSQKYRAMVIVPCSMKTLAAVTHGLSQNLIERAADVSLKERRTLIVCPRESPLSTIHLRNMLALSEAGAIVMPLMPGYYHKPQNITDLYDFMVDRIMQHLGLSERAIEPWQG</sequence>
<dbReference type="EC" id="2.5.1.129" evidence="5"/>
<comment type="catalytic activity">
    <reaction evidence="5">
        <text>dimethylallyl phosphate + FMNH2 = prenylated FMNH2 + phosphate</text>
        <dbReference type="Rhea" id="RHEA:37743"/>
        <dbReference type="ChEBI" id="CHEBI:43474"/>
        <dbReference type="ChEBI" id="CHEBI:57618"/>
        <dbReference type="ChEBI" id="CHEBI:87467"/>
        <dbReference type="ChEBI" id="CHEBI:88052"/>
        <dbReference type="EC" id="2.5.1.129"/>
    </reaction>
</comment>
<dbReference type="Pfam" id="PF02441">
    <property type="entry name" value="Flavoprotein"/>
    <property type="match status" value="1"/>
</dbReference>
<accession>I4B3J6</accession>
<dbReference type="GO" id="GO:0106141">
    <property type="term" value="F:flavin prenyltransferase activity"/>
    <property type="evidence" value="ECO:0007669"/>
    <property type="project" value="UniProtKB-EC"/>
</dbReference>
<evidence type="ECO:0000256" key="4">
    <source>
        <dbReference type="ARBA" id="ARBA00022679"/>
    </source>
</evidence>
<evidence type="ECO:0000313" key="8">
    <source>
        <dbReference type="Proteomes" id="UP000006048"/>
    </source>
</evidence>
<comment type="similarity">
    <text evidence="5">Belongs to the UbiX/PAD1 family.</text>
</comment>
<dbReference type="NCBIfam" id="NF004685">
    <property type="entry name" value="PRK06029.1"/>
    <property type="match status" value="1"/>
</dbReference>
<evidence type="ECO:0000256" key="1">
    <source>
        <dbReference type="ARBA" id="ARBA00022602"/>
    </source>
</evidence>
<feature type="domain" description="Flavoprotein" evidence="6">
    <location>
        <begin position="14"/>
        <end position="199"/>
    </location>
</feature>
<dbReference type="PATRIC" id="fig|869212.3.peg.1190"/>
<comment type="function">
    <text evidence="5">Flavin prenyltransferase that catalyzes the synthesis of the prenylated FMN cofactor (prenyl-FMN) for 4-hydroxy-3-polyprenylbenzoic acid decarboxylase UbiD. The prenyltransferase is metal-independent and links a dimethylallyl moiety from dimethylallyl monophosphate (DMAP) to the flavin N5 and C6 atoms of FMN.</text>
</comment>
<evidence type="ECO:0000256" key="3">
    <source>
        <dbReference type="ARBA" id="ARBA00022643"/>
    </source>
</evidence>
<comment type="caution">
    <text evidence="5">Lacks conserved residue(s) required for the propagation of feature annotation.</text>
</comment>
<feature type="binding site" evidence="5">
    <location>
        <position position="47"/>
    </location>
    <ligand>
        <name>FMN</name>
        <dbReference type="ChEBI" id="CHEBI:58210"/>
    </ligand>
</feature>
<evidence type="ECO:0000256" key="2">
    <source>
        <dbReference type="ARBA" id="ARBA00022630"/>
    </source>
</evidence>
<dbReference type="InterPro" id="IPR004507">
    <property type="entry name" value="UbiX-like"/>
</dbReference>
<keyword evidence="3 5" id="KW-0288">FMN</keyword>
<keyword evidence="1 5" id="KW-0637">Prenyltransferase</keyword>
<evidence type="ECO:0000256" key="5">
    <source>
        <dbReference type="HAMAP-Rule" id="MF_01984"/>
    </source>
</evidence>
<dbReference type="PANTHER" id="PTHR43374:SF1">
    <property type="entry name" value="FLAVIN PRENYLTRANSFERASE PAD1, MITOCHONDRIAL"/>
    <property type="match status" value="1"/>
</dbReference>
<keyword evidence="4 5" id="KW-0808">Transferase</keyword>
<feature type="binding site" evidence="5">
    <location>
        <begin position="113"/>
        <end position="116"/>
    </location>
    <ligand>
        <name>FMN</name>
        <dbReference type="ChEBI" id="CHEBI:58210"/>
    </ligand>
</feature>
<dbReference type="Proteomes" id="UP000006048">
    <property type="component" value="Chromosome"/>
</dbReference>
<protein>
    <recommendedName>
        <fullName evidence="5">Flavin prenyltransferase UbiX</fullName>
        <ecNumber evidence="5">2.5.1.129</ecNumber>
    </recommendedName>
</protein>
<dbReference type="SUPFAM" id="SSF52507">
    <property type="entry name" value="Homo-oligomeric flavin-containing Cys decarboxylases, HFCD"/>
    <property type="match status" value="1"/>
</dbReference>
<evidence type="ECO:0000313" key="7">
    <source>
        <dbReference type="EMBL" id="AFM11853.1"/>
    </source>
</evidence>
<reference evidence="7 8" key="1">
    <citation type="submission" date="2012-06" db="EMBL/GenBank/DDBJ databases">
        <title>The complete chromosome of genome of Turneriella parva DSM 21527.</title>
        <authorList>
            <consortium name="US DOE Joint Genome Institute (JGI-PGF)"/>
            <person name="Lucas S."/>
            <person name="Han J."/>
            <person name="Lapidus A."/>
            <person name="Bruce D."/>
            <person name="Goodwin L."/>
            <person name="Pitluck S."/>
            <person name="Peters L."/>
            <person name="Kyrpides N."/>
            <person name="Mavromatis K."/>
            <person name="Ivanova N."/>
            <person name="Mikhailova N."/>
            <person name="Chertkov O."/>
            <person name="Detter J.C."/>
            <person name="Tapia R."/>
            <person name="Han C."/>
            <person name="Land M."/>
            <person name="Hauser L."/>
            <person name="Markowitz V."/>
            <person name="Cheng J.-F."/>
            <person name="Hugenholtz P."/>
            <person name="Woyke T."/>
            <person name="Wu D."/>
            <person name="Gronow S."/>
            <person name="Wellnitz S."/>
            <person name="Brambilla E."/>
            <person name="Klenk H.-P."/>
            <person name="Eisen J.A."/>
        </authorList>
    </citation>
    <scope>NUCLEOTIDE SEQUENCE [LARGE SCALE GENOMIC DNA]</scope>
    <source>
        <strain evidence="8">ATCC BAA-1111 / DSM 21527 / NCTC 11395 / H</strain>
    </source>
</reference>